<evidence type="ECO:0000259" key="2">
    <source>
        <dbReference type="PROSITE" id="PS51272"/>
    </source>
</evidence>
<feature type="chain" id="PRO_5038905591" evidence="1">
    <location>
        <begin position="27"/>
        <end position="471"/>
    </location>
</feature>
<dbReference type="EMBL" id="VCIW01000003">
    <property type="protein sequence ID" value="TLS53049.1"/>
    <property type="molecule type" value="Genomic_DNA"/>
</dbReference>
<dbReference type="OrthoDB" id="9783944at2"/>
<protein>
    <submittedName>
        <fullName evidence="3">Copper amine oxidase</fullName>
    </submittedName>
</protein>
<feature type="domain" description="SLH" evidence="2">
    <location>
        <begin position="30"/>
        <end position="93"/>
    </location>
</feature>
<dbReference type="PANTHER" id="PTHR31157">
    <property type="entry name" value="SCP DOMAIN-CONTAINING PROTEIN"/>
    <property type="match status" value="1"/>
</dbReference>
<dbReference type="Proteomes" id="UP000309676">
    <property type="component" value="Unassembled WGS sequence"/>
</dbReference>
<organism evidence="3 4">
    <name type="scientific">Paenibacillus antri</name>
    <dbReference type="NCBI Taxonomy" id="2582848"/>
    <lineage>
        <taxon>Bacteria</taxon>
        <taxon>Bacillati</taxon>
        <taxon>Bacillota</taxon>
        <taxon>Bacilli</taxon>
        <taxon>Bacillales</taxon>
        <taxon>Paenibacillaceae</taxon>
        <taxon>Paenibacillus</taxon>
    </lineage>
</organism>
<reference evidence="3 4" key="1">
    <citation type="submission" date="2019-05" db="EMBL/GenBank/DDBJ databases">
        <authorList>
            <person name="Narsing Rao M.P."/>
            <person name="Li W.J."/>
        </authorList>
    </citation>
    <scope>NUCLEOTIDE SEQUENCE [LARGE SCALE GENOMIC DNA]</scope>
    <source>
        <strain evidence="3 4">SYSU_K30003</strain>
    </source>
</reference>
<comment type="caution">
    <text evidence="3">The sequence shown here is derived from an EMBL/GenBank/DDBJ whole genome shotgun (WGS) entry which is preliminary data.</text>
</comment>
<dbReference type="SUPFAM" id="SSF55797">
    <property type="entry name" value="PR-1-like"/>
    <property type="match status" value="1"/>
</dbReference>
<dbReference type="InterPro" id="IPR001119">
    <property type="entry name" value="SLH_dom"/>
</dbReference>
<dbReference type="Pfam" id="PF14504">
    <property type="entry name" value="CAP_assoc_N"/>
    <property type="match status" value="1"/>
</dbReference>
<dbReference type="Pfam" id="PF00395">
    <property type="entry name" value="SLH"/>
    <property type="match status" value="1"/>
</dbReference>
<dbReference type="InterPro" id="IPR014044">
    <property type="entry name" value="CAP_dom"/>
</dbReference>
<dbReference type="Pfam" id="PF00188">
    <property type="entry name" value="CAP"/>
    <property type="match status" value="1"/>
</dbReference>
<dbReference type="CDD" id="cd05379">
    <property type="entry name" value="CAP_bacterial"/>
    <property type="match status" value="1"/>
</dbReference>
<dbReference type="Gene3D" id="3.40.33.10">
    <property type="entry name" value="CAP"/>
    <property type="match status" value="1"/>
</dbReference>
<accession>A0A5R9GD61</accession>
<dbReference type="PANTHER" id="PTHR31157:SF1">
    <property type="entry name" value="SCP DOMAIN-CONTAINING PROTEIN"/>
    <property type="match status" value="1"/>
</dbReference>
<dbReference type="RefSeq" id="WP_138193290.1">
    <property type="nucleotide sequence ID" value="NZ_VCIW01000003.1"/>
</dbReference>
<evidence type="ECO:0000313" key="3">
    <source>
        <dbReference type="EMBL" id="TLS53049.1"/>
    </source>
</evidence>
<dbReference type="PROSITE" id="PS51272">
    <property type="entry name" value="SLH"/>
    <property type="match status" value="1"/>
</dbReference>
<name>A0A5R9GD61_9BACL</name>
<proteinExistence type="predicted"/>
<keyword evidence="4" id="KW-1185">Reference proteome</keyword>
<dbReference type="AlphaFoldDB" id="A0A5R9GD61"/>
<dbReference type="InterPro" id="IPR035940">
    <property type="entry name" value="CAP_sf"/>
</dbReference>
<gene>
    <name evidence="3" type="ORF">FE782_06690</name>
</gene>
<feature type="signal peptide" evidence="1">
    <location>
        <begin position="1"/>
        <end position="26"/>
    </location>
</feature>
<keyword evidence="1" id="KW-0732">Signal</keyword>
<dbReference type="InterPro" id="IPR029410">
    <property type="entry name" value="CAP_assoc"/>
</dbReference>
<evidence type="ECO:0000313" key="4">
    <source>
        <dbReference type="Proteomes" id="UP000309676"/>
    </source>
</evidence>
<sequence length="471" mass="50483">MIMRKTVGKALLVGVVAALTASGFGADRPAEAAAFKDTEGHWAEETIQWGAETGIANGFPDGTFLPNGAVTEAQFTAMLLRAFPESAPAEKKPYWYTAYYDLAESWLWPVDEANAAAPLRRGQVAQIVAAAFGTQLSVEDAVELLLDRGLASGRRAANGRVDFGESSTLTRAEAVQFVRNAASSGLPIGKADKAPQQTAKKNDAPVSVSGVAVGDSVDTLLSVFGEPARKEASEYGFTWYVYNGDYKRFSMFGVKDGSVEALYANGTNLSLKSSLGDPLSFILKGNTRFLIDSDGEYDVFDAGTAYVTVFYDVHENRAVSGVQAIEKKTEQGLVGFYGKPSEALAGSFERLSLELANTARAKRGLPALAWDDGAANVAEGHSEDMATNGFFSHTNLKGEGLGDRLANGGVRFRSAGENIAYGQTNAIFAHEGWMNSEGHRKNMLGAFERLGVGVRFSEDDAPYYTQNFLTK</sequence>
<evidence type="ECO:0000256" key="1">
    <source>
        <dbReference type="SAM" id="SignalP"/>
    </source>
</evidence>